<reference evidence="2" key="1">
    <citation type="submission" date="2021-01" db="EMBL/GenBank/DDBJ databases">
        <authorList>
            <person name="Corre E."/>
            <person name="Pelletier E."/>
            <person name="Niang G."/>
            <person name="Scheremetjew M."/>
            <person name="Finn R."/>
            <person name="Kale V."/>
            <person name="Holt S."/>
            <person name="Cochrane G."/>
            <person name="Meng A."/>
            <person name="Brown T."/>
            <person name="Cohen L."/>
        </authorList>
    </citation>
    <scope>NUCLEOTIDE SEQUENCE</scope>
    <source>
        <strain evidence="2">379</strain>
    </source>
</reference>
<accession>A0A7S3T0E8</accession>
<dbReference type="SUPFAM" id="SSF69572">
    <property type="entry name" value="Activating enzymes of the ubiquitin-like proteins"/>
    <property type="match status" value="1"/>
</dbReference>
<evidence type="ECO:0008006" key="3">
    <source>
        <dbReference type="Google" id="ProtNLM"/>
    </source>
</evidence>
<dbReference type="AlphaFoldDB" id="A0A7S3T0E8"/>
<evidence type="ECO:0000256" key="1">
    <source>
        <dbReference type="SAM" id="MobiDB-lite"/>
    </source>
</evidence>
<dbReference type="InterPro" id="IPR035985">
    <property type="entry name" value="Ubiquitin-activating_enz"/>
</dbReference>
<feature type="region of interest" description="Disordered" evidence="1">
    <location>
        <begin position="71"/>
        <end position="105"/>
    </location>
</feature>
<sequence>MSHTHAPHISHTHTCACACLCTCPIHMSYAHVPYTLTDQELRSFHIVVGTHGLQGVDELAAATDRLCGAGGEPAAAPNGNGNGKKRLRDEAPEAKGNGSHEIVPTRSGAMPQLLAAGTLGLFGFCALDLMAHTHRVVKKAKKEDEEPPPPEHFVVRYPALRDAFRVGWRSLDRRTPRLYAALQLLPRGGGQEEVEARRAERLEEDGLKETFLREPLTAEYVATVVRHAATELSPMCAIVGGTVAAEVIKLVEIAAGKGQVAPINNVLLFDNSDGAQAAGITGRFGPAFRTDDGGVDKGTPQPVAA</sequence>
<dbReference type="EMBL" id="HBIR01037885">
    <property type="protein sequence ID" value="CAE0569406.1"/>
    <property type="molecule type" value="Transcribed_RNA"/>
</dbReference>
<protein>
    <recommendedName>
        <fullName evidence="3">THIF-type NAD/FAD binding fold domain-containing protein</fullName>
    </recommendedName>
</protein>
<proteinExistence type="predicted"/>
<evidence type="ECO:0000313" key="2">
    <source>
        <dbReference type="EMBL" id="CAE0569406.1"/>
    </source>
</evidence>
<organism evidence="2">
    <name type="scientific">Emiliania huxleyi</name>
    <name type="common">Coccolithophore</name>
    <name type="synonym">Pontosphaera huxleyi</name>
    <dbReference type="NCBI Taxonomy" id="2903"/>
    <lineage>
        <taxon>Eukaryota</taxon>
        <taxon>Haptista</taxon>
        <taxon>Haptophyta</taxon>
        <taxon>Prymnesiophyceae</taxon>
        <taxon>Isochrysidales</taxon>
        <taxon>Noelaerhabdaceae</taxon>
        <taxon>Emiliania</taxon>
    </lineage>
</organism>
<dbReference type="Gene3D" id="3.40.50.720">
    <property type="entry name" value="NAD(P)-binding Rossmann-like Domain"/>
    <property type="match status" value="1"/>
</dbReference>
<dbReference type="GO" id="GO:0008641">
    <property type="term" value="F:ubiquitin-like modifier activating enzyme activity"/>
    <property type="evidence" value="ECO:0007669"/>
    <property type="project" value="InterPro"/>
</dbReference>
<name>A0A7S3T0E8_EMIHU</name>
<gene>
    <name evidence="2" type="ORF">EHUX00137_LOCUS29582</name>
</gene>